<keyword evidence="3" id="KW-1185">Reference proteome</keyword>
<organism evidence="2 3">
    <name type="scientific">Mycolicibacter kumamotonensis</name>
    <dbReference type="NCBI Taxonomy" id="354243"/>
    <lineage>
        <taxon>Bacteria</taxon>
        <taxon>Bacillati</taxon>
        <taxon>Actinomycetota</taxon>
        <taxon>Actinomycetes</taxon>
        <taxon>Mycobacteriales</taxon>
        <taxon>Mycobacteriaceae</taxon>
        <taxon>Mycolicibacter</taxon>
    </lineage>
</organism>
<gene>
    <name evidence="2" type="ORF">ACT18_00960</name>
</gene>
<dbReference type="RefSeq" id="WP_065286812.1">
    <property type="nucleotide sequence ID" value="NZ_LFOE01000001.1"/>
</dbReference>
<name>A0A1B8SLA3_9MYCO</name>
<evidence type="ECO:0000313" key="2">
    <source>
        <dbReference type="EMBL" id="OBY33532.1"/>
    </source>
</evidence>
<comment type="caution">
    <text evidence="2">The sequence shown here is derived from an EMBL/GenBank/DDBJ whole genome shotgun (WGS) entry which is preliminary data.</text>
</comment>
<dbReference type="EMBL" id="LFOE01000001">
    <property type="protein sequence ID" value="OBY33532.1"/>
    <property type="molecule type" value="Genomic_DNA"/>
</dbReference>
<dbReference type="Proteomes" id="UP000092668">
    <property type="component" value="Unassembled WGS sequence"/>
</dbReference>
<accession>A0A1B8SLA3</accession>
<reference evidence="2 3" key="1">
    <citation type="submission" date="2015-06" db="EMBL/GenBank/DDBJ databases">
        <title>Genome sequence of Mycobacterium kumamotonense strain Roo.</title>
        <authorList>
            <person name="Greninger A.L."/>
            <person name="Cunningham G."/>
            <person name="Miller S."/>
        </authorList>
    </citation>
    <scope>NUCLEOTIDE SEQUENCE [LARGE SCALE GENOMIC DNA]</scope>
    <source>
        <strain evidence="2 3">Roo</strain>
    </source>
</reference>
<proteinExistence type="predicted"/>
<evidence type="ECO:0000313" key="3">
    <source>
        <dbReference type="Proteomes" id="UP000092668"/>
    </source>
</evidence>
<feature type="compositionally biased region" description="Basic and acidic residues" evidence="1">
    <location>
        <begin position="68"/>
        <end position="78"/>
    </location>
</feature>
<evidence type="ECO:0000256" key="1">
    <source>
        <dbReference type="SAM" id="MobiDB-lite"/>
    </source>
</evidence>
<sequence length="191" mass="21902">MRPVEIQSDQPFHFVPWWARVAARRQAAPGDLDAQYYADLARKAYDRAVFHDSPGFTVLDKYDEDGNKVHTLSDDDKPTTGYTVSKDYGEQRVPTLPSPHSLRNHRETYPDEEGIGGWEFPKITDEDEVAQHPDHHPQWYSDIPEVFDDPWEAGGAALQRNQIGLFDNAEQKYYKSFPFVHDQIAKGGARQ</sequence>
<feature type="region of interest" description="Disordered" evidence="1">
    <location>
        <begin position="68"/>
        <end position="119"/>
    </location>
</feature>
<protein>
    <submittedName>
        <fullName evidence="2">Uncharacterized protein</fullName>
    </submittedName>
</protein>
<dbReference type="AlphaFoldDB" id="A0A1B8SLA3"/>